<protein>
    <submittedName>
        <fullName evidence="8">Transglycosylase-associated protein</fullName>
    </submittedName>
</protein>
<feature type="transmembrane region" description="Helical" evidence="7">
    <location>
        <begin position="6"/>
        <end position="22"/>
    </location>
</feature>
<feature type="transmembrane region" description="Helical" evidence="7">
    <location>
        <begin position="29"/>
        <end position="48"/>
    </location>
</feature>
<dbReference type="Pfam" id="PF04226">
    <property type="entry name" value="Transgly_assoc"/>
    <property type="match status" value="1"/>
</dbReference>
<evidence type="ECO:0000256" key="2">
    <source>
        <dbReference type="ARBA" id="ARBA00011006"/>
    </source>
</evidence>
<evidence type="ECO:0000256" key="7">
    <source>
        <dbReference type="SAM" id="Phobius"/>
    </source>
</evidence>
<name>A0A0G0SDS0_9BACT</name>
<keyword evidence="3" id="KW-1003">Cell membrane</keyword>
<keyword evidence="5 7" id="KW-1133">Transmembrane helix</keyword>
<dbReference type="AlphaFoldDB" id="A0A0G0SDS0"/>
<keyword evidence="6 7" id="KW-0472">Membrane</keyword>
<comment type="similarity">
    <text evidence="2">Belongs to the UPF0410 family.</text>
</comment>
<feature type="transmembrane region" description="Helical" evidence="7">
    <location>
        <begin position="60"/>
        <end position="80"/>
    </location>
</feature>
<dbReference type="Proteomes" id="UP000034764">
    <property type="component" value="Unassembled WGS sequence"/>
</dbReference>
<proteinExistence type="inferred from homology"/>
<gene>
    <name evidence="8" type="ORF">UT53_C0007G0025</name>
</gene>
<dbReference type="PANTHER" id="PTHR33884">
    <property type="entry name" value="UPF0410 PROTEIN YMGE"/>
    <property type="match status" value="1"/>
</dbReference>
<evidence type="ECO:0000256" key="6">
    <source>
        <dbReference type="ARBA" id="ARBA00023136"/>
    </source>
</evidence>
<evidence type="ECO:0000313" key="8">
    <source>
        <dbReference type="EMBL" id="KKR23807.1"/>
    </source>
</evidence>
<reference evidence="8 9" key="1">
    <citation type="journal article" date="2015" name="Nature">
        <title>rRNA introns, odd ribosomes, and small enigmatic genomes across a large radiation of phyla.</title>
        <authorList>
            <person name="Brown C.T."/>
            <person name="Hug L.A."/>
            <person name="Thomas B.C."/>
            <person name="Sharon I."/>
            <person name="Castelle C.J."/>
            <person name="Singh A."/>
            <person name="Wilkins M.J."/>
            <person name="Williams K.H."/>
            <person name="Banfield J.F."/>
        </authorList>
    </citation>
    <scope>NUCLEOTIDE SEQUENCE [LARGE SCALE GENOMIC DNA]</scope>
</reference>
<organism evidence="8 9">
    <name type="scientific">Candidatus Yanofskybacteria bacterium GW2011_GWD2_39_48</name>
    <dbReference type="NCBI Taxonomy" id="1619031"/>
    <lineage>
        <taxon>Bacteria</taxon>
        <taxon>Candidatus Yanofskyibacteriota</taxon>
    </lineage>
</organism>
<evidence type="ECO:0000313" key="9">
    <source>
        <dbReference type="Proteomes" id="UP000034764"/>
    </source>
</evidence>
<accession>A0A0G0SDS0</accession>
<keyword evidence="4 7" id="KW-0812">Transmembrane</keyword>
<evidence type="ECO:0000256" key="4">
    <source>
        <dbReference type="ARBA" id="ARBA00022692"/>
    </source>
</evidence>
<dbReference type="GO" id="GO:0005886">
    <property type="term" value="C:plasma membrane"/>
    <property type="evidence" value="ECO:0007669"/>
    <property type="project" value="UniProtKB-SubCell"/>
</dbReference>
<evidence type="ECO:0000256" key="1">
    <source>
        <dbReference type="ARBA" id="ARBA00004651"/>
    </source>
</evidence>
<evidence type="ECO:0000256" key="5">
    <source>
        <dbReference type="ARBA" id="ARBA00022989"/>
    </source>
</evidence>
<sequence length="82" mass="8543">MGIILWIIFGALVGWIASLIMKTDAEQGALLNIVVGIIGSVMGGWLMGVMGKSGVGGFTLYSFLVALLGACAFIAIVKALRR</sequence>
<dbReference type="EMBL" id="LBXD01000007">
    <property type="protein sequence ID" value="KKR23807.1"/>
    <property type="molecule type" value="Genomic_DNA"/>
</dbReference>
<comment type="caution">
    <text evidence="8">The sequence shown here is derived from an EMBL/GenBank/DDBJ whole genome shotgun (WGS) entry which is preliminary data.</text>
</comment>
<dbReference type="InterPro" id="IPR007341">
    <property type="entry name" value="Transgly_assoc"/>
</dbReference>
<evidence type="ECO:0000256" key="3">
    <source>
        <dbReference type="ARBA" id="ARBA00022475"/>
    </source>
</evidence>
<comment type="subcellular location">
    <subcellularLocation>
        <location evidence="1">Cell membrane</location>
        <topology evidence="1">Multi-pass membrane protein</topology>
    </subcellularLocation>
</comment>
<dbReference type="PANTHER" id="PTHR33884:SF3">
    <property type="entry name" value="UPF0410 PROTEIN YMGE"/>
    <property type="match status" value="1"/>
</dbReference>